<dbReference type="Proteomes" id="UP000002363">
    <property type="component" value="Chromosome"/>
</dbReference>
<evidence type="ECO:0000313" key="2">
    <source>
        <dbReference type="Proteomes" id="UP000002363"/>
    </source>
</evidence>
<accession>A0A0H3CRF0</accession>
<organism evidence="1 2">
    <name type="scientific">Enterobacter cloacae subsp. cloacae (strain ATCC 13047 / DSM 30054 / NBRC 13535 / NCTC 10005 / WDCM 00083 / NCDC 279-56)</name>
    <dbReference type="NCBI Taxonomy" id="716541"/>
    <lineage>
        <taxon>Bacteria</taxon>
        <taxon>Pseudomonadati</taxon>
        <taxon>Pseudomonadota</taxon>
        <taxon>Gammaproteobacteria</taxon>
        <taxon>Enterobacterales</taxon>
        <taxon>Enterobacteriaceae</taxon>
        <taxon>Enterobacter</taxon>
        <taxon>Enterobacter cloacae complex</taxon>
    </lineage>
</organism>
<dbReference type="STRING" id="716541.ECL_03568"/>
<evidence type="ECO:0000313" key="1">
    <source>
        <dbReference type="EMBL" id="ADF63102.1"/>
    </source>
</evidence>
<keyword evidence="2" id="KW-1185">Reference proteome</keyword>
<dbReference type="EnsemblBacteria" id="ADF63102">
    <property type="protein sequence ID" value="ADF63102"/>
    <property type="gene ID" value="ECL_03568"/>
</dbReference>
<dbReference type="KEGG" id="enc:ECL_03568"/>
<sequence>MITMKVVAQKRWWVSPLLSVLKAFVYARIVKEKHFKSLSGFIARWGFKFKTEK</sequence>
<proteinExistence type="predicted"/>
<dbReference type="RefSeq" id="WP_007851400.1">
    <property type="nucleotide sequence ID" value="NC_014121.1"/>
</dbReference>
<reference evidence="1 2" key="1">
    <citation type="journal article" date="2010" name="J. Bacteriol.">
        <title>Complete genome sequence of Enterobacter cloacae subsp. cloacae type strain ATCC 13047.</title>
        <authorList>
            <person name="Ren Y."/>
            <person name="Ren Y."/>
            <person name="Zhou Z."/>
            <person name="Guo X."/>
            <person name="Li Y."/>
            <person name="Feng L."/>
            <person name="Wang L."/>
        </authorList>
    </citation>
    <scope>NUCLEOTIDE SEQUENCE [LARGE SCALE GENOMIC DNA]</scope>
    <source>
        <strain evidence="2">ATCC 13047 / DSM 30054 / NBRC 13535 / NCTC 10005 / WDCM 00083 / NCDC 279-56</strain>
    </source>
</reference>
<dbReference type="PATRIC" id="fig|716541.4.peg.3727"/>
<protein>
    <submittedName>
        <fullName evidence="1">Uncharacterized protein</fullName>
    </submittedName>
</protein>
<dbReference type="HOGENOM" id="CLU_3061176_0_0_6"/>
<gene>
    <name evidence="1" type="ordered locus">ECL_03568</name>
</gene>
<dbReference type="AlphaFoldDB" id="A0A0H3CRF0"/>
<dbReference type="EMBL" id="CP001918">
    <property type="protein sequence ID" value="ADF63102.1"/>
    <property type="molecule type" value="Genomic_DNA"/>
</dbReference>
<name>A0A0H3CRF0_ENTCC</name>